<evidence type="ECO:0000313" key="2">
    <source>
        <dbReference type="Proteomes" id="UP000183299"/>
    </source>
</evidence>
<dbReference type="OrthoDB" id="2560571at2"/>
<dbReference type="PANTHER" id="PTHR20883:SF49">
    <property type="entry name" value="PHYTANOYL-COA DIOXYGENASE"/>
    <property type="match status" value="1"/>
</dbReference>
<dbReference type="RefSeq" id="WP_066605382.1">
    <property type="nucleotide sequence ID" value="NZ_FORY01000024.1"/>
</dbReference>
<keyword evidence="2" id="KW-1185">Reference proteome</keyword>
<dbReference type="Proteomes" id="UP000183299">
    <property type="component" value="Unassembled WGS sequence"/>
</dbReference>
<organism evidence="1 2">
    <name type="scientific">Celeribacter halophilus</name>
    <dbReference type="NCBI Taxonomy" id="576117"/>
    <lineage>
        <taxon>Bacteria</taxon>
        <taxon>Pseudomonadati</taxon>
        <taxon>Pseudomonadota</taxon>
        <taxon>Alphaproteobacteria</taxon>
        <taxon>Rhodobacterales</taxon>
        <taxon>Roseobacteraceae</taxon>
        <taxon>Celeribacter</taxon>
    </lineage>
</organism>
<dbReference type="STRING" id="576117.SAMN04488138_12412"/>
<accession>A0A1I3WE12</accession>
<dbReference type="Gene3D" id="2.60.120.620">
    <property type="entry name" value="q2cbj1_9rhob like domain"/>
    <property type="match status" value="1"/>
</dbReference>
<keyword evidence="1" id="KW-0223">Dioxygenase</keyword>
<reference evidence="1 2" key="1">
    <citation type="submission" date="2016-10" db="EMBL/GenBank/DDBJ databases">
        <authorList>
            <person name="de Groot N.N."/>
        </authorList>
    </citation>
    <scope>NUCLEOTIDE SEQUENCE [LARGE SCALE GENOMIC DNA]</scope>
    <source>
        <strain evidence="1 2">CGMCC 1.8891</strain>
    </source>
</reference>
<dbReference type="PANTHER" id="PTHR20883">
    <property type="entry name" value="PHYTANOYL-COA DIOXYGENASE DOMAIN CONTAINING 1"/>
    <property type="match status" value="1"/>
</dbReference>
<dbReference type="GO" id="GO:0016706">
    <property type="term" value="F:2-oxoglutarate-dependent dioxygenase activity"/>
    <property type="evidence" value="ECO:0007669"/>
    <property type="project" value="UniProtKB-ARBA"/>
</dbReference>
<dbReference type="Pfam" id="PF05721">
    <property type="entry name" value="PhyH"/>
    <property type="match status" value="1"/>
</dbReference>
<sequence length="272" mass="29766">MIVTDRTSSKMDIAAALRDDGYAFVPNVLEGAACDALNVAIETCRATPGPTFRTLSPEGAPLVQSELFRWPDNAVIYDLTHKGVLPRLAAQAFGTKDVILMEDQWFYSERGAGTISPWHQDHPYHPLEPWFLTIWIALDTPPGPVGLKVAAGSHSEVMYGPVEFSAGNATLAGQKQVLQPVPDIEADPDTWRVITPPAKRGDAILMDSRTLHAAGGQCADTFRRISIRYAHPDTVFSPRNWPVAQFWDHHPIATRTGASLISDAFPLITSNT</sequence>
<dbReference type="EMBL" id="FORY01000024">
    <property type="protein sequence ID" value="SFK05924.1"/>
    <property type="molecule type" value="Genomic_DNA"/>
</dbReference>
<proteinExistence type="predicted"/>
<dbReference type="InterPro" id="IPR008775">
    <property type="entry name" value="Phytyl_CoA_dOase-like"/>
</dbReference>
<dbReference type="AlphaFoldDB" id="A0A1I3WE12"/>
<gene>
    <name evidence="1" type="ORF">SAMN04488138_12412</name>
</gene>
<dbReference type="GO" id="GO:0005506">
    <property type="term" value="F:iron ion binding"/>
    <property type="evidence" value="ECO:0007669"/>
    <property type="project" value="UniProtKB-ARBA"/>
</dbReference>
<protein>
    <submittedName>
        <fullName evidence="1">Phytanoyl-CoA dioxygenase (PhyH)</fullName>
    </submittedName>
</protein>
<dbReference type="SUPFAM" id="SSF51197">
    <property type="entry name" value="Clavaminate synthase-like"/>
    <property type="match status" value="1"/>
</dbReference>
<dbReference type="GeneID" id="98666690"/>
<evidence type="ECO:0000313" key="1">
    <source>
        <dbReference type="EMBL" id="SFK05924.1"/>
    </source>
</evidence>
<name>A0A1I3WE12_9RHOB</name>
<keyword evidence="1" id="KW-0560">Oxidoreductase</keyword>